<dbReference type="PANTHER" id="PTHR11439">
    <property type="entry name" value="GAG-POL-RELATED RETROTRANSPOSON"/>
    <property type="match status" value="1"/>
</dbReference>
<dbReference type="STRING" id="4081.A0A3Q7GTN7"/>
<accession>A0A3Q7GTN7</accession>
<reference evidence="2" key="1">
    <citation type="journal article" date="2012" name="Nature">
        <title>The tomato genome sequence provides insights into fleshy fruit evolution.</title>
        <authorList>
            <consortium name="Tomato Genome Consortium"/>
        </authorList>
    </citation>
    <scope>NUCLEOTIDE SEQUENCE [LARGE SCALE GENOMIC DNA]</scope>
    <source>
        <strain evidence="2">cv. Heinz 1706</strain>
    </source>
</reference>
<evidence type="ECO:0000256" key="1">
    <source>
        <dbReference type="SAM" id="MobiDB-lite"/>
    </source>
</evidence>
<proteinExistence type="predicted"/>
<reference evidence="2" key="2">
    <citation type="submission" date="2019-01" db="UniProtKB">
        <authorList>
            <consortium name="EnsemblPlants"/>
        </authorList>
    </citation>
    <scope>IDENTIFICATION</scope>
    <source>
        <strain evidence="2">cv. Heinz 1706</strain>
    </source>
</reference>
<dbReference type="InParanoid" id="A0A3Q7GTN7"/>
<name>A0A3Q7GTN7_SOLLC</name>
<evidence type="ECO:0000313" key="2">
    <source>
        <dbReference type="EnsemblPlants" id="Solyc04g025063.1.1"/>
    </source>
</evidence>
<keyword evidence="3" id="KW-1185">Reference proteome</keyword>
<dbReference type="PANTHER" id="PTHR11439:SF467">
    <property type="entry name" value="INTEGRASE CATALYTIC DOMAIN-CONTAINING PROTEIN"/>
    <property type="match status" value="1"/>
</dbReference>
<feature type="region of interest" description="Disordered" evidence="1">
    <location>
        <begin position="21"/>
        <end position="65"/>
    </location>
</feature>
<sequence>MESKLALADSTTQTTYTALYAAGQGGGGRPGRRCTPRRSTFSRSRPDQDSRRGGGSFSSSRYMPSKYTEELLTRGGMAETKTAPTPMAVRPPSNLNNRLFDNSTLYQSISMHAPTEQNFQALKRILHYLKGSSRRGLLFQKGNQKLSIYSDSDWANGKDDRRSTTSDSWPTVHVDEQPPKSSLNYAMTSNEIEDKITTSILINDITNIHGEPTALWEEEENDLRRFIVCHNWKKFLVAGQH</sequence>
<dbReference type="AlphaFoldDB" id="A0A3Q7GTN7"/>
<dbReference type="Gramene" id="Solyc04g025063.1.1">
    <property type="protein sequence ID" value="Solyc04g025063.1.1"/>
    <property type="gene ID" value="Solyc04g025063.1"/>
</dbReference>
<evidence type="ECO:0000313" key="3">
    <source>
        <dbReference type="Proteomes" id="UP000004994"/>
    </source>
</evidence>
<dbReference type="EnsemblPlants" id="Solyc04g025063.1.1">
    <property type="protein sequence ID" value="Solyc04g025063.1.1"/>
    <property type="gene ID" value="Solyc04g025063.1"/>
</dbReference>
<organism evidence="2">
    <name type="scientific">Solanum lycopersicum</name>
    <name type="common">Tomato</name>
    <name type="synonym">Lycopersicon esculentum</name>
    <dbReference type="NCBI Taxonomy" id="4081"/>
    <lineage>
        <taxon>Eukaryota</taxon>
        <taxon>Viridiplantae</taxon>
        <taxon>Streptophyta</taxon>
        <taxon>Embryophyta</taxon>
        <taxon>Tracheophyta</taxon>
        <taxon>Spermatophyta</taxon>
        <taxon>Magnoliopsida</taxon>
        <taxon>eudicotyledons</taxon>
        <taxon>Gunneridae</taxon>
        <taxon>Pentapetalae</taxon>
        <taxon>asterids</taxon>
        <taxon>lamiids</taxon>
        <taxon>Solanales</taxon>
        <taxon>Solanaceae</taxon>
        <taxon>Solanoideae</taxon>
        <taxon>Solaneae</taxon>
        <taxon>Solanum</taxon>
        <taxon>Solanum subgen. Lycopersicon</taxon>
    </lineage>
</organism>
<feature type="region of interest" description="Disordered" evidence="1">
    <location>
        <begin position="150"/>
        <end position="170"/>
    </location>
</feature>
<dbReference type="Proteomes" id="UP000004994">
    <property type="component" value="Chromosome 4"/>
</dbReference>
<protein>
    <recommendedName>
        <fullName evidence="4">Reverse transcriptase Ty1/copia-type domain-containing protein</fullName>
    </recommendedName>
</protein>
<evidence type="ECO:0008006" key="4">
    <source>
        <dbReference type="Google" id="ProtNLM"/>
    </source>
</evidence>